<evidence type="ECO:0000313" key="1">
    <source>
        <dbReference type="EMBL" id="KAI0296939.1"/>
    </source>
</evidence>
<proteinExistence type="predicted"/>
<gene>
    <name evidence="1" type="ORF">B0F90DRAFT_1743566</name>
</gene>
<accession>A0AAD4LZX5</accession>
<dbReference type="AlphaFoldDB" id="A0AAD4LZX5"/>
<reference evidence="1" key="1">
    <citation type="journal article" date="2022" name="New Phytol.">
        <title>Evolutionary transition to the ectomycorrhizal habit in the genomes of a hyperdiverse lineage of mushroom-forming fungi.</title>
        <authorList>
            <person name="Looney B."/>
            <person name="Miyauchi S."/>
            <person name="Morin E."/>
            <person name="Drula E."/>
            <person name="Courty P.E."/>
            <person name="Kohler A."/>
            <person name="Kuo A."/>
            <person name="LaButti K."/>
            <person name="Pangilinan J."/>
            <person name="Lipzen A."/>
            <person name="Riley R."/>
            <person name="Andreopoulos W."/>
            <person name="He G."/>
            <person name="Johnson J."/>
            <person name="Nolan M."/>
            <person name="Tritt A."/>
            <person name="Barry K.W."/>
            <person name="Grigoriev I.V."/>
            <person name="Nagy L.G."/>
            <person name="Hibbett D."/>
            <person name="Henrissat B."/>
            <person name="Matheny P.B."/>
            <person name="Labbe J."/>
            <person name="Martin F.M."/>
        </authorList>
    </citation>
    <scope>NUCLEOTIDE SEQUENCE</scope>
    <source>
        <strain evidence="1">BPL690</strain>
    </source>
</reference>
<protein>
    <submittedName>
        <fullName evidence="1">Uncharacterized protein</fullName>
    </submittedName>
</protein>
<dbReference type="EMBL" id="WTXG01000043">
    <property type="protein sequence ID" value="KAI0296939.1"/>
    <property type="molecule type" value="Genomic_DNA"/>
</dbReference>
<organism evidence="1 2">
    <name type="scientific">Multifurca ochricompacta</name>
    <dbReference type="NCBI Taxonomy" id="376703"/>
    <lineage>
        <taxon>Eukaryota</taxon>
        <taxon>Fungi</taxon>
        <taxon>Dikarya</taxon>
        <taxon>Basidiomycota</taxon>
        <taxon>Agaricomycotina</taxon>
        <taxon>Agaricomycetes</taxon>
        <taxon>Russulales</taxon>
        <taxon>Russulaceae</taxon>
        <taxon>Multifurca</taxon>
    </lineage>
</organism>
<sequence length="205" mass="23527">MVMNDVREATWGKLPPSVLDFFHSLDQKRVILQNSPDIPSLSGRLNTPFEEHFRHPADSNEAAMTTKSEIGQYLHILSSSEILNEHNFRVNKEDQIVAIFLLDLAGQFRRLANEEGTKAGFGNVQRLRYTPRSGFRLEIRKFPHCILEVASSTRSSLEVQQDLWCMILQASCLARLGNRLRDANHHEYLVYQPNPSRREVRKQGG</sequence>
<evidence type="ECO:0000313" key="2">
    <source>
        <dbReference type="Proteomes" id="UP001203297"/>
    </source>
</evidence>
<name>A0AAD4LZX5_9AGAM</name>
<dbReference type="Proteomes" id="UP001203297">
    <property type="component" value="Unassembled WGS sequence"/>
</dbReference>
<keyword evidence="2" id="KW-1185">Reference proteome</keyword>
<comment type="caution">
    <text evidence="1">The sequence shown here is derived from an EMBL/GenBank/DDBJ whole genome shotgun (WGS) entry which is preliminary data.</text>
</comment>